<comment type="caution">
    <text evidence="1">The sequence shown here is derived from an EMBL/GenBank/DDBJ whole genome shotgun (WGS) entry which is preliminary data.</text>
</comment>
<dbReference type="RefSeq" id="WP_377097296.1">
    <property type="nucleotide sequence ID" value="NZ_JBHTHU010000001.1"/>
</dbReference>
<reference evidence="2" key="1">
    <citation type="journal article" date="2019" name="Int. J. Syst. Evol. Microbiol.">
        <title>The Global Catalogue of Microorganisms (GCM) 10K type strain sequencing project: providing services to taxonomists for standard genome sequencing and annotation.</title>
        <authorList>
            <consortium name="The Broad Institute Genomics Platform"/>
            <consortium name="The Broad Institute Genome Sequencing Center for Infectious Disease"/>
            <person name="Wu L."/>
            <person name="Ma J."/>
        </authorList>
    </citation>
    <scope>NUCLEOTIDE SEQUENCE [LARGE SCALE GENOMIC DNA]</scope>
    <source>
        <strain evidence="2">CCUG 63418</strain>
    </source>
</reference>
<dbReference type="EMBL" id="JBHTHU010000001">
    <property type="protein sequence ID" value="MFD0749169.1"/>
    <property type="molecule type" value="Genomic_DNA"/>
</dbReference>
<evidence type="ECO:0000313" key="1">
    <source>
        <dbReference type="EMBL" id="MFD0749169.1"/>
    </source>
</evidence>
<accession>A0ABW2YUA0</accession>
<name>A0ABW2YUA0_9SPHI</name>
<evidence type="ECO:0000313" key="2">
    <source>
        <dbReference type="Proteomes" id="UP001596958"/>
    </source>
</evidence>
<keyword evidence="2" id="KW-1185">Reference proteome</keyword>
<protein>
    <submittedName>
        <fullName evidence="1">Uncharacterized protein</fullName>
    </submittedName>
</protein>
<gene>
    <name evidence="1" type="ORF">ACFQZS_03385</name>
</gene>
<dbReference type="Proteomes" id="UP001596958">
    <property type="component" value="Unassembled WGS sequence"/>
</dbReference>
<sequence>MRIRGGGLSPEQLDELCEENGKELKDGGAAMIAYVKMQFADMTEEEQAFYYNALLKYCELDTLAMVMIYEGWKDHLFD</sequence>
<organism evidence="1 2">
    <name type="scientific">Mucilaginibacter calamicampi</name>
    <dbReference type="NCBI Taxonomy" id="1302352"/>
    <lineage>
        <taxon>Bacteria</taxon>
        <taxon>Pseudomonadati</taxon>
        <taxon>Bacteroidota</taxon>
        <taxon>Sphingobacteriia</taxon>
        <taxon>Sphingobacteriales</taxon>
        <taxon>Sphingobacteriaceae</taxon>
        <taxon>Mucilaginibacter</taxon>
    </lineage>
</organism>
<proteinExistence type="predicted"/>